<name>A0A8X6FQV1_TRICU</name>
<proteinExistence type="predicted"/>
<dbReference type="Proteomes" id="UP000887116">
    <property type="component" value="Unassembled WGS sequence"/>
</dbReference>
<keyword evidence="2" id="KW-1185">Reference proteome</keyword>
<evidence type="ECO:0000313" key="2">
    <source>
        <dbReference type="Proteomes" id="UP000887116"/>
    </source>
</evidence>
<protein>
    <submittedName>
        <fullName evidence="1">Uncharacterized protein</fullName>
    </submittedName>
</protein>
<sequence length="177" mass="20329">MSSIKALNRKRGNILTQLAKLLSKSLDNLSEFELRTVLDTSHDIKKFEDIKQAYFEIDCDDEFNDVEPMLSKIDGDIQEFQLVTGSVQNSSNKISCHLSVEDTRLDDTFRLFWETEALTEKTLVDGEMKYCMEHFDAMHTRDSNGRYIAQIPTIKDKVQLGSSKDNAVKRLNSTLIR</sequence>
<reference evidence="1" key="1">
    <citation type="submission" date="2020-07" db="EMBL/GenBank/DDBJ databases">
        <title>Multicomponent nature underlies the extraordinary mechanical properties of spider dragline silk.</title>
        <authorList>
            <person name="Kono N."/>
            <person name="Nakamura H."/>
            <person name="Mori M."/>
            <person name="Yoshida Y."/>
            <person name="Ohtoshi R."/>
            <person name="Malay A.D."/>
            <person name="Moran D.A.P."/>
            <person name="Tomita M."/>
            <person name="Numata K."/>
            <person name="Arakawa K."/>
        </authorList>
    </citation>
    <scope>NUCLEOTIDE SEQUENCE</scope>
</reference>
<dbReference type="AlphaFoldDB" id="A0A8X6FQV1"/>
<gene>
    <name evidence="1" type="ORF">TNCT_609231</name>
</gene>
<organism evidence="1 2">
    <name type="scientific">Trichonephila clavata</name>
    <name type="common">Joro spider</name>
    <name type="synonym">Nephila clavata</name>
    <dbReference type="NCBI Taxonomy" id="2740835"/>
    <lineage>
        <taxon>Eukaryota</taxon>
        <taxon>Metazoa</taxon>
        <taxon>Ecdysozoa</taxon>
        <taxon>Arthropoda</taxon>
        <taxon>Chelicerata</taxon>
        <taxon>Arachnida</taxon>
        <taxon>Araneae</taxon>
        <taxon>Araneomorphae</taxon>
        <taxon>Entelegynae</taxon>
        <taxon>Araneoidea</taxon>
        <taxon>Nephilidae</taxon>
        <taxon>Trichonephila</taxon>
    </lineage>
</organism>
<comment type="caution">
    <text evidence="1">The sequence shown here is derived from an EMBL/GenBank/DDBJ whole genome shotgun (WGS) entry which is preliminary data.</text>
</comment>
<dbReference type="EMBL" id="BMAO01013146">
    <property type="protein sequence ID" value="GFQ86651.1"/>
    <property type="molecule type" value="Genomic_DNA"/>
</dbReference>
<evidence type="ECO:0000313" key="1">
    <source>
        <dbReference type="EMBL" id="GFQ86651.1"/>
    </source>
</evidence>
<accession>A0A8X6FQV1</accession>
<dbReference type="OrthoDB" id="10600477at2759"/>